<keyword evidence="9" id="KW-1015">Disulfide bond</keyword>
<evidence type="ECO:0000313" key="19">
    <source>
        <dbReference type="Proteomes" id="UP000694387"/>
    </source>
</evidence>
<dbReference type="GO" id="GO:0006357">
    <property type="term" value="P:regulation of transcription by RNA polymerase II"/>
    <property type="evidence" value="ECO:0007669"/>
    <property type="project" value="Ensembl"/>
</dbReference>
<keyword evidence="8" id="KW-0472">Membrane</keyword>
<keyword evidence="4" id="KW-0597">Phosphoprotein</keyword>
<gene>
    <name evidence="18" type="primary">IFNAR2</name>
</gene>
<evidence type="ECO:0000256" key="3">
    <source>
        <dbReference type="ARBA" id="ARBA00022475"/>
    </source>
</evidence>
<dbReference type="GO" id="GO:0019955">
    <property type="term" value="F:cytokine binding"/>
    <property type="evidence" value="ECO:0007669"/>
    <property type="project" value="Ensembl"/>
</dbReference>
<evidence type="ECO:0000256" key="8">
    <source>
        <dbReference type="ARBA" id="ARBA00023136"/>
    </source>
</evidence>
<dbReference type="FunFam" id="2.60.40.10:FF:000909">
    <property type="entry name" value="Interferon alpha/beta receptor 2"/>
    <property type="match status" value="1"/>
</dbReference>
<evidence type="ECO:0000256" key="11">
    <source>
        <dbReference type="ARBA" id="ARBA00023180"/>
    </source>
</evidence>
<feature type="domain" description="Fibronectin type-III" evidence="16">
    <location>
        <begin position="148"/>
        <end position="229"/>
    </location>
</feature>
<dbReference type="Proteomes" id="UP000694387">
    <property type="component" value="Chromosome 18"/>
</dbReference>
<dbReference type="InterPro" id="IPR003961">
    <property type="entry name" value="FN3_dom"/>
</dbReference>
<evidence type="ECO:0000256" key="7">
    <source>
        <dbReference type="ARBA" id="ARBA00022989"/>
    </source>
</evidence>
<dbReference type="Gene3D" id="2.60.40.10">
    <property type="entry name" value="Immunoglobulins"/>
    <property type="match status" value="2"/>
</dbReference>
<dbReference type="InterPro" id="IPR050650">
    <property type="entry name" value="Type-II_Cytokine-TF_Rcpt"/>
</dbReference>
<reference evidence="18" key="2">
    <citation type="submission" date="2025-08" db="UniProtKB">
        <authorList>
            <consortium name="Ensembl"/>
        </authorList>
    </citation>
    <scope>IDENTIFICATION</scope>
</reference>
<evidence type="ECO:0000256" key="10">
    <source>
        <dbReference type="ARBA" id="ARBA00023170"/>
    </source>
</evidence>
<evidence type="ECO:0000256" key="4">
    <source>
        <dbReference type="ARBA" id="ARBA00022553"/>
    </source>
</evidence>
<feature type="region of interest" description="Disordered" evidence="15">
    <location>
        <begin position="603"/>
        <end position="628"/>
    </location>
</feature>
<dbReference type="Pfam" id="PF09294">
    <property type="entry name" value="Interfer-bind"/>
    <property type="match status" value="1"/>
</dbReference>
<dbReference type="InterPro" id="IPR013783">
    <property type="entry name" value="Ig-like_fold"/>
</dbReference>
<comment type="subcellular location">
    <subcellularLocation>
        <location evidence="1">Cell membrane</location>
        <topology evidence="1">Single-pass type I membrane protein</topology>
    </subcellularLocation>
</comment>
<evidence type="ECO:0000256" key="5">
    <source>
        <dbReference type="ARBA" id="ARBA00022692"/>
    </source>
</evidence>
<dbReference type="Ensembl" id="ENSEAST00005009422.2">
    <property type="protein sequence ID" value="ENSEASP00005008645.2"/>
    <property type="gene ID" value="ENSEASG00005006208.2"/>
</dbReference>
<dbReference type="GO" id="GO:1900182">
    <property type="term" value="P:positive regulation of protein localization to nucleus"/>
    <property type="evidence" value="ECO:0007669"/>
    <property type="project" value="Ensembl"/>
</dbReference>
<protein>
    <recommendedName>
        <fullName evidence="13">Interferon alpha/beta receptor 2</fullName>
    </recommendedName>
    <alternativeName>
        <fullName evidence="14">Type I interferon receptor 2</fullName>
    </alternativeName>
</protein>
<evidence type="ECO:0000256" key="9">
    <source>
        <dbReference type="ARBA" id="ARBA00023157"/>
    </source>
</evidence>
<dbReference type="GO" id="GO:0043235">
    <property type="term" value="C:receptor complex"/>
    <property type="evidence" value="ECO:0007669"/>
    <property type="project" value="Ensembl"/>
</dbReference>
<dbReference type="GO" id="GO:0019901">
    <property type="term" value="F:protein kinase binding"/>
    <property type="evidence" value="ECO:0007669"/>
    <property type="project" value="Ensembl"/>
</dbReference>
<dbReference type="PANTHER" id="PTHR20859">
    <property type="entry name" value="INTERFERON/INTERLEUKIN RECEPTOR"/>
    <property type="match status" value="1"/>
</dbReference>
<dbReference type="GO" id="GO:0042018">
    <property type="term" value="F:interleukin-22 receptor activity"/>
    <property type="evidence" value="ECO:0007669"/>
    <property type="project" value="TreeGrafter"/>
</dbReference>
<sequence>MNALGPEACWGPPPVSCPHPSLRWALEKSSPESPRPEDLPSHPTAYWQHPRVFKPLLLDLLATGGTECSADAEQRRRCAIFRTKQRDRRPQGRCSSIRCNSKDKTYKVTKMLLSQNALAIRPLNLYPVVYISLLFGILHAVSVSPDESCISFNLTLRNFRLILSWELKNRSIVPTHYALSYTIMSRPAGEMIVEDCINITRSFCDLTDEWDSMTETYVTTVVGTRGNTTLVNCWDRVFPALDTSLEPPEFEIVGFTNHINVIVEFPPVIPKMLVMKNLQTQLSLIIEEKSGSIVKLHRPKIDGNTTGNFTYVIDKLIPNTEYCVSVYLEPKEAEKIRRSPLKCTLLQPGQESESSESAKIGGIITVFLIAAVFTSTIITLRRIGYICLRNNYPKVLNFRNRSAWVFPELPPLEAVAIVKIIHINRKKKVWNYTYDDESDSDNEAVPPASAGGYTMHGLTGLCPASMSSASSEDCFNPDPEEPPLPQPGAESEPLMAPGPGPWQSECTDGAYERTGNLLQDPFPEEDSCSTEGSEDRIIFNVDLNSVCVSTLNDDDPEVPPVLSCIPEETVDLEDAEEVETSLLVAGGEGMQLPFPSPPVECLWPEDAPSEKSDTAESDVDIGDGYIMR</sequence>
<keyword evidence="19" id="KW-1185">Reference proteome</keyword>
<evidence type="ECO:0000256" key="6">
    <source>
        <dbReference type="ARBA" id="ARBA00022729"/>
    </source>
</evidence>
<keyword evidence="3" id="KW-1003">Cell membrane</keyword>
<dbReference type="AlphaFoldDB" id="A0A8C4LBB3"/>
<dbReference type="GO" id="GO:0035458">
    <property type="term" value="P:cellular response to interferon-beta"/>
    <property type="evidence" value="ECO:0007669"/>
    <property type="project" value="Ensembl"/>
</dbReference>
<keyword evidence="6" id="KW-0732">Signal</keyword>
<feature type="domain" description="Interferon/interleukin receptor" evidence="17">
    <location>
        <begin position="243"/>
        <end position="345"/>
    </location>
</feature>
<keyword evidence="10" id="KW-0675">Receptor</keyword>
<evidence type="ECO:0000259" key="17">
    <source>
        <dbReference type="Pfam" id="PF09294"/>
    </source>
</evidence>
<feature type="region of interest" description="Disordered" evidence="15">
    <location>
        <begin position="469"/>
        <end position="508"/>
    </location>
</feature>
<evidence type="ECO:0000256" key="15">
    <source>
        <dbReference type="SAM" id="MobiDB-lite"/>
    </source>
</evidence>
<dbReference type="GO" id="GO:0005615">
    <property type="term" value="C:extracellular space"/>
    <property type="evidence" value="ECO:0007669"/>
    <property type="project" value="UniProtKB-ARBA"/>
</dbReference>
<dbReference type="InterPro" id="IPR015373">
    <property type="entry name" value="Interferon/interleukin_rcp_dom"/>
</dbReference>
<dbReference type="InterPro" id="IPR036116">
    <property type="entry name" value="FN3_sf"/>
</dbReference>
<dbReference type="GO" id="GO:0051607">
    <property type="term" value="P:defense response to virus"/>
    <property type="evidence" value="ECO:0007669"/>
    <property type="project" value="Ensembl"/>
</dbReference>
<dbReference type="Pfam" id="PF01108">
    <property type="entry name" value="Tissue_fac"/>
    <property type="match status" value="1"/>
</dbReference>
<comment type="similarity">
    <text evidence="2">Belongs to the type II cytokine receptor family.</text>
</comment>
<proteinExistence type="inferred from homology"/>
<reference evidence="18" key="3">
    <citation type="submission" date="2025-09" db="UniProtKB">
        <authorList>
            <consortium name="Ensembl"/>
        </authorList>
    </citation>
    <scope>IDENTIFICATION</scope>
</reference>
<organism evidence="18 19">
    <name type="scientific">Equus asinus</name>
    <name type="common">Donkey</name>
    <name type="synonym">Equus africanus asinus</name>
    <dbReference type="NCBI Taxonomy" id="9793"/>
    <lineage>
        <taxon>Eukaryota</taxon>
        <taxon>Metazoa</taxon>
        <taxon>Chordata</taxon>
        <taxon>Craniata</taxon>
        <taxon>Vertebrata</taxon>
        <taxon>Euteleostomi</taxon>
        <taxon>Mammalia</taxon>
        <taxon>Eutheria</taxon>
        <taxon>Laurasiatheria</taxon>
        <taxon>Perissodactyla</taxon>
        <taxon>Equidae</taxon>
        <taxon>Equus</taxon>
    </lineage>
</organism>
<dbReference type="GO" id="GO:0035455">
    <property type="term" value="P:response to interferon-alpha"/>
    <property type="evidence" value="ECO:0007669"/>
    <property type="project" value="Ensembl"/>
</dbReference>
<dbReference type="SUPFAM" id="SSF49265">
    <property type="entry name" value="Fibronectin type III"/>
    <property type="match status" value="2"/>
</dbReference>
<evidence type="ECO:0000256" key="14">
    <source>
        <dbReference type="ARBA" id="ARBA00076545"/>
    </source>
</evidence>
<dbReference type="GeneTree" id="ENSGT00510000049322"/>
<evidence type="ECO:0000313" key="18">
    <source>
        <dbReference type="Ensembl" id="ENSEASP00005008645.2"/>
    </source>
</evidence>
<keyword evidence="5" id="KW-0812">Transmembrane</keyword>
<keyword evidence="11" id="KW-0325">Glycoprotein</keyword>
<accession>A0A8C4LBB3</accession>
<evidence type="ECO:0000259" key="16">
    <source>
        <dbReference type="Pfam" id="PF01108"/>
    </source>
</evidence>
<evidence type="ECO:0000256" key="13">
    <source>
        <dbReference type="ARBA" id="ARBA00068670"/>
    </source>
</evidence>
<keyword evidence="7" id="KW-1133">Transmembrane helix</keyword>
<evidence type="ECO:0000256" key="1">
    <source>
        <dbReference type="ARBA" id="ARBA00004251"/>
    </source>
</evidence>
<reference evidence="18 19" key="1">
    <citation type="journal article" date="2020" name="Nat. Commun.">
        <title>Donkey genomes provide new insights into domestication and selection for coat color.</title>
        <authorList>
            <person name="Wang"/>
            <person name="C."/>
            <person name="Li"/>
            <person name="H."/>
            <person name="Guo"/>
            <person name="Y."/>
            <person name="Huang"/>
            <person name="J."/>
            <person name="Sun"/>
            <person name="Y."/>
            <person name="Min"/>
            <person name="J."/>
            <person name="Wang"/>
            <person name="J."/>
            <person name="Fang"/>
            <person name="X."/>
            <person name="Zhao"/>
            <person name="Z."/>
            <person name="Wang"/>
            <person name="S."/>
            <person name="Zhang"/>
            <person name="Y."/>
            <person name="Liu"/>
            <person name="Q."/>
            <person name="Jiang"/>
            <person name="Q."/>
            <person name="Wang"/>
            <person name="X."/>
            <person name="Guo"/>
            <person name="Y."/>
            <person name="Yang"/>
            <person name="C."/>
            <person name="Wang"/>
            <person name="Y."/>
            <person name="Tian"/>
            <person name="F."/>
            <person name="Zhuang"/>
            <person name="G."/>
            <person name="Fan"/>
            <person name="Y."/>
            <person name="Gao"/>
            <person name="Q."/>
            <person name="Li"/>
            <person name="Y."/>
            <person name="Ju"/>
            <person name="Z."/>
            <person name="Li"/>
            <person name="J."/>
            <person name="Li"/>
            <person name="R."/>
            <person name="Hou"/>
            <person name="M."/>
            <person name="Yang"/>
            <person name="G."/>
            <person name="Liu"/>
            <person name="G."/>
            <person name="Liu"/>
            <person name="W."/>
            <person name="Guo"/>
            <person name="J."/>
            <person name="Pan"/>
            <person name="S."/>
            <person name="Fan"/>
            <person name="G."/>
            <person name="Zhang"/>
            <person name="W."/>
            <person name="Zhang"/>
            <person name="R."/>
            <person name="Yu"/>
            <person name="J."/>
            <person name="Zhang"/>
            <person name="X."/>
            <person name="Yin"/>
            <person name="Q."/>
            <person name="Ji"/>
            <person name="C."/>
            <person name="Jin"/>
            <person name="Y."/>
            <person name="Yue"/>
            <person name="G."/>
            <person name="Liu"/>
            <person name="M."/>
            <person name="Xu"/>
            <person name="J."/>
            <person name="Liu"/>
            <person name="S."/>
            <person name="Jordana"/>
            <person name="J."/>
            <person name="Noce"/>
            <person name="A."/>
            <person name="Amills"/>
            <person name="M."/>
            <person name="Wu"/>
            <person name="D.D."/>
            <person name="Li"/>
            <person name="S."/>
            <person name="Zhou"/>
            <person name="X. and Zhong"/>
            <person name="J."/>
        </authorList>
    </citation>
    <scope>NUCLEOTIDE SEQUENCE [LARGE SCALE GENOMIC DNA]</scope>
</reference>
<dbReference type="GO" id="GO:0005886">
    <property type="term" value="C:plasma membrane"/>
    <property type="evidence" value="ECO:0007669"/>
    <property type="project" value="UniProtKB-SubCell"/>
</dbReference>
<dbReference type="PANTHER" id="PTHR20859:SF84">
    <property type="entry name" value="INTERFERON ALPHA_BETA RECEPTOR 2"/>
    <property type="match status" value="1"/>
</dbReference>
<evidence type="ECO:0000256" key="12">
    <source>
        <dbReference type="ARBA" id="ARBA00057968"/>
    </source>
</evidence>
<name>A0A8C4LBB3_EQUAS</name>
<comment type="function">
    <text evidence="12">Together with IFNAR1, forms the heterodimeric receptor for type I interferons (including interferons alpha, beta, epsilon, omega and kappa). Type I interferon binding activates the JAK-STAT signaling cascade, resulting in transcriptional activation or repression of interferon-regulated genes that encode the effectors of the interferon response. Mechanistically, type I interferon-binding brings the IFNAR1 and IFNAR2 subunits into close proximity with one another, driving their associated Janus kinases (JAKs) (TYK2 bound to IFNAR1 and JAK1 bound to IFNAR2) to cross-phosphorylate one another. The activated kinases phosphorylate specific tyrosine residues on the intracellular domains of IFNAR1 and IFNAR2, forming docking sites for the STAT transcription factors (STAT1, STAT2 and STAT). STAT proteins are then phosphorylated by the JAKs, promoting their translocation into the nucleus to regulate expression of interferon-regulated genes.</text>
</comment>
<evidence type="ECO:0000256" key="2">
    <source>
        <dbReference type="ARBA" id="ARBA00005399"/>
    </source>
</evidence>
<dbReference type="GO" id="GO:0007259">
    <property type="term" value="P:cell surface receptor signaling pathway via JAK-STAT"/>
    <property type="evidence" value="ECO:0007669"/>
    <property type="project" value="Ensembl"/>
</dbReference>
<dbReference type="GO" id="GO:0004905">
    <property type="term" value="F:type I interferon receptor activity"/>
    <property type="evidence" value="ECO:0007669"/>
    <property type="project" value="Ensembl"/>
</dbReference>